<keyword evidence="2" id="KW-1185">Reference proteome</keyword>
<reference evidence="2" key="2">
    <citation type="submission" date="2015-01" db="EMBL/GenBank/DDBJ databases">
        <title>Evolutionary Origins and Diversification of the Mycorrhizal Mutualists.</title>
        <authorList>
            <consortium name="DOE Joint Genome Institute"/>
            <consortium name="Mycorrhizal Genomics Consortium"/>
            <person name="Kohler A."/>
            <person name="Kuo A."/>
            <person name="Nagy L.G."/>
            <person name="Floudas D."/>
            <person name="Copeland A."/>
            <person name="Barry K.W."/>
            <person name="Cichocki N."/>
            <person name="Veneault-Fourrey C."/>
            <person name="LaButti K."/>
            <person name="Lindquist E.A."/>
            <person name="Lipzen A."/>
            <person name="Lundell T."/>
            <person name="Morin E."/>
            <person name="Murat C."/>
            <person name="Riley R."/>
            <person name="Ohm R."/>
            <person name="Sun H."/>
            <person name="Tunlid A."/>
            <person name="Henrissat B."/>
            <person name="Grigoriev I.V."/>
            <person name="Hibbett D.S."/>
            <person name="Martin F."/>
        </authorList>
    </citation>
    <scope>NUCLEOTIDE SEQUENCE [LARGE SCALE GENOMIC DNA]</scope>
    <source>
        <strain evidence="2">UH-Slu-Lm8-n1</strain>
    </source>
</reference>
<evidence type="ECO:0000313" key="2">
    <source>
        <dbReference type="Proteomes" id="UP000054485"/>
    </source>
</evidence>
<protein>
    <submittedName>
        <fullName evidence="1">Uncharacterized protein</fullName>
    </submittedName>
</protein>
<sequence length="102" mass="10924">MEDILAFPPATPGAVWVTCIQFHLTLRFGYTIPFSIGPRSSGPLDFVGGCVVQKQVPPRFTVVVFSQRVPGKPEVSALCRCGAPAKCQYLLSSLCPSGISPQ</sequence>
<gene>
    <name evidence="1" type="ORF">CY34DRAFT_200608</name>
</gene>
<name>A0A0D0BE32_9AGAM</name>
<dbReference type="HOGENOM" id="CLU_2279326_0_0_1"/>
<dbReference type="AlphaFoldDB" id="A0A0D0BE32"/>
<organism evidence="1 2">
    <name type="scientific">Suillus luteus UH-Slu-Lm8-n1</name>
    <dbReference type="NCBI Taxonomy" id="930992"/>
    <lineage>
        <taxon>Eukaryota</taxon>
        <taxon>Fungi</taxon>
        <taxon>Dikarya</taxon>
        <taxon>Basidiomycota</taxon>
        <taxon>Agaricomycotina</taxon>
        <taxon>Agaricomycetes</taxon>
        <taxon>Agaricomycetidae</taxon>
        <taxon>Boletales</taxon>
        <taxon>Suillineae</taxon>
        <taxon>Suillaceae</taxon>
        <taxon>Suillus</taxon>
    </lineage>
</organism>
<evidence type="ECO:0000313" key="1">
    <source>
        <dbReference type="EMBL" id="KIK41573.1"/>
    </source>
</evidence>
<dbReference type="InParanoid" id="A0A0D0BE32"/>
<accession>A0A0D0BE32</accession>
<dbReference type="Proteomes" id="UP000054485">
    <property type="component" value="Unassembled WGS sequence"/>
</dbReference>
<reference evidence="1 2" key="1">
    <citation type="submission" date="2014-04" db="EMBL/GenBank/DDBJ databases">
        <authorList>
            <consortium name="DOE Joint Genome Institute"/>
            <person name="Kuo A."/>
            <person name="Ruytinx J."/>
            <person name="Rineau F."/>
            <person name="Colpaert J."/>
            <person name="Kohler A."/>
            <person name="Nagy L.G."/>
            <person name="Floudas D."/>
            <person name="Copeland A."/>
            <person name="Barry K.W."/>
            <person name="Cichocki N."/>
            <person name="Veneault-Fourrey C."/>
            <person name="LaButti K."/>
            <person name="Lindquist E.A."/>
            <person name="Lipzen A."/>
            <person name="Lundell T."/>
            <person name="Morin E."/>
            <person name="Murat C."/>
            <person name="Sun H."/>
            <person name="Tunlid A."/>
            <person name="Henrissat B."/>
            <person name="Grigoriev I.V."/>
            <person name="Hibbett D.S."/>
            <person name="Martin F."/>
            <person name="Nordberg H.P."/>
            <person name="Cantor M.N."/>
            <person name="Hua S.X."/>
        </authorList>
    </citation>
    <scope>NUCLEOTIDE SEQUENCE [LARGE SCALE GENOMIC DNA]</scope>
    <source>
        <strain evidence="1 2">UH-Slu-Lm8-n1</strain>
    </source>
</reference>
<dbReference type="EMBL" id="KN835265">
    <property type="protein sequence ID" value="KIK41573.1"/>
    <property type="molecule type" value="Genomic_DNA"/>
</dbReference>
<proteinExistence type="predicted"/>